<dbReference type="Pfam" id="PF00117">
    <property type="entry name" value="GATase"/>
    <property type="match status" value="1"/>
</dbReference>
<dbReference type="InterPro" id="IPR006221">
    <property type="entry name" value="TrpG/PapA_dom"/>
</dbReference>
<dbReference type="SUPFAM" id="SSF52317">
    <property type="entry name" value="Class I glutamine amidotransferase-like"/>
    <property type="match status" value="1"/>
</dbReference>
<comment type="caution">
    <text evidence="7">The sequence shown here is derived from an EMBL/GenBank/DDBJ whole genome shotgun (WGS) entry which is preliminary data.</text>
</comment>
<dbReference type="InterPro" id="IPR015890">
    <property type="entry name" value="Chorismate_C"/>
</dbReference>
<dbReference type="EMBL" id="LIIN01000017">
    <property type="protein sequence ID" value="KZX22039.1"/>
    <property type="molecule type" value="Genomic_DNA"/>
</dbReference>
<dbReference type="InterPro" id="IPR005801">
    <property type="entry name" value="ADC_synthase"/>
</dbReference>
<evidence type="ECO:0000313" key="7">
    <source>
        <dbReference type="EMBL" id="KZX22039.1"/>
    </source>
</evidence>
<feature type="domain" description="Glutamine amidotransferase" evidence="5">
    <location>
        <begin position="435"/>
        <end position="557"/>
    </location>
</feature>
<evidence type="ECO:0000256" key="2">
    <source>
        <dbReference type="ARBA" id="ARBA00022962"/>
    </source>
</evidence>
<feature type="domain" description="Chorismate-utilising enzyme C-terminal" evidence="6">
    <location>
        <begin position="111"/>
        <end position="374"/>
    </location>
</feature>
<dbReference type="InterPro" id="IPR019999">
    <property type="entry name" value="Anth_synth_I-like"/>
</dbReference>
<evidence type="ECO:0000259" key="6">
    <source>
        <dbReference type="Pfam" id="PF00425"/>
    </source>
</evidence>
<dbReference type="GO" id="GO:0000162">
    <property type="term" value="P:L-tryptophan biosynthetic process"/>
    <property type="evidence" value="ECO:0007669"/>
    <property type="project" value="TreeGrafter"/>
</dbReference>
<accession>A0A162GJ51</accession>
<dbReference type="PROSITE" id="PS51273">
    <property type="entry name" value="GATASE_TYPE_1"/>
    <property type="match status" value="1"/>
</dbReference>
<dbReference type="CDD" id="cd01743">
    <property type="entry name" value="GATase1_Anthranilate_Synthase"/>
    <property type="match status" value="1"/>
</dbReference>
<proteinExistence type="predicted"/>
<dbReference type="Gene3D" id="3.40.50.880">
    <property type="match status" value="1"/>
</dbReference>
<dbReference type="PATRIC" id="fig|1671680.3.peg.869"/>
<keyword evidence="3 7" id="KW-0456">Lyase</keyword>
<dbReference type="PANTHER" id="PTHR11236">
    <property type="entry name" value="AMINOBENZOATE/ANTHRANILATE SYNTHASE"/>
    <property type="match status" value="1"/>
</dbReference>
<gene>
    <name evidence="7" type="primary">trpE_1</name>
    <name evidence="7" type="ORF">ACH61_00822</name>
</gene>
<comment type="catalytic activity">
    <reaction evidence="4">
        <text>chorismate + L-glutamine = anthranilate + pyruvate + L-glutamate + H(+)</text>
        <dbReference type="Rhea" id="RHEA:21732"/>
        <dbReference type="ChEBI" id="CHEBI:15361"/>
        <dbReference type="ChEBI" id="CHEBI:15378"/>
        <dbReference type="ChEBI" id="CHEBI:16567"/>
        <dbReference type="ChEBI" id="CHEBI:29748"/>
        <dbReference type="ChEBI" id="CHEBI:29985"/>
        <dbReference type="ChEBI" id="CHEBI:58359"/>
        <dbReference type="EC" id="4.1.3.27"/>
    </reaction>
</comment>
<reference evidence="7 8" key="1">
    <citation type="submission" date="2015-08" db="EMBL/GenBank/DDBJ databases">
        <title>Draft Genome Sequence of Rathayibacter sp. Strain VKM Ac-2596 Isolated from Leaf Gall Induced by Plant-Parasitic Nematodes.</title>
        <authorList>
            <person name="Vasilenko O.V."/>
            <person name="Starodumova I.P."/>
            <person name="Tarlachkov S.V."/>
            <person name="Dorofeeva L.V."/>
            <person name="Evtushenko L.I."/>
        </authorList>
    </citation>
    <scope>NUCLEOTIDE SEQUENCE [LARGE SCALE GENOMIC DNA]</scope>
    <source>
        <strain evidence="7 8">VKM Ac-2596</strain>
    </source>
</reference>
<dbReference type="PANTHER" id="PTHR11236:SF49">
    <property type="entry name" value="ANTHRANILATE SYNTHASE COMPONENT 1"/>
    <property type="match status" value="1"/>
</dbReference>
<dbReference type="EC" id="4.1.3.27" evidence="1"/>
<sequence>MTSLLSRILASDGSLPFAIVLRQGRSEVDVFTGDVLDVEGLADIPLVGDDVLTLVPYRQVRERGFAAKDDGAPLRNLVVRERESTPLEEVLRLLPEREIPVEERGFDVPDDEYAEIVRRVIDDEIGRGEGANFVISRAFVAQTDAPPVEAVLAWFRRLLTDESGAYWTFAIHTPGLDGAQTVTAVGATPERHVSVRDGVAMMNPISGTFRHPAAGPTGEEVLAFLADVKESEELFMVVDEEMKMMSAVCPDGGRILGPFLKQMSRLSHTEYLLEGRTGLDVREVLRLTMFAPTVTGSPMENACAVIAEYEKEPRGYYSGVLALFEPEEEGYTVDAPILIRTAYLEPDGRLTVPAGATLVRHSTPEGEVAETRAKASGVLSALGLLPHRDVAPAIDLAAQPGVQEALEARNERLASFWLRPQAPEHIEGLTGHTALIVDNEDQFTTMLAHQLRHLGMDARVERWSEVDDVLRDDLVVFGPGPGDPRDDSEPRIARLRELMTARLEAERPTLAVCLSHQMLSLLAGLPVEPLATPRQGVRLAVDVFGEDAAIGFYNTFAAVAPGLERTPRLGLEIAVDAESGVVDALRANMSHRCRGTWSRCSPPTACAHWSGWSAPRPRSRHVRERCAATHRLGLLARAAGGGRASVRAARRRRAAGTAAATSSLRTRPRWRRCGRCWPRLRSTASS</sequence>
<dbReference type="InterPro" id="IPR017926">
    <property type="entry name" value="GATASE"/>
</dbReference>
<keyword evidence="8" id="KW-1185">Reference proteome</keyword>
<dbReference type="Proteomes" id="UP000076717">
    <property type="component" value="Unassembled WGS sequence"/>
</dbReference>
<dbReference type="GO" id="GO:0004049">
    <property type="term" value="F:anthranilate synthase activity"/>
    <property type="evidence" value="ECO:0007669"/>
    <property type="project" value="UniProtKB-EC"/>
</dbReference>
<evidence type="ECO:0000256" key="4">
    <source>
        <dbReference type="ARBA" id="ARBA00047683"/>
    </source>
</evidence>
<dbReference type="AlphaFoldDB" id="A0A162GJ51"/>
<keyword evidence="2" id="KW-0315">Glutamine amidotransferase</keyword>
<evidence type="ECO:0000313" key="8">
    <source>
        <dbReference type="Proteomes" id="UP000076717"/>
    </source>
</evidence>
<dbReference type="Gene3D" id="3.60.120.10">
    <property type="entry name" value="Anthranilate synthase"/>
    <property type="match status" value="1"/>
</dbReference>
<dbReference type="Pfam" id="PF00425">
    <property type="entry name" value="Chorismate_bind"/>
    <property type="match status" value="1"/>
</dbReference>
<dbReference type="SUPFAM" id="SSF56322">
    <property type="entry name" value="ADC synthase"/>
    <property type="match status" value="1"/>
</dbReference>
<dbReference type="InterPro" id="IPR029062">
    <property type="entry name" value="Class_I_gatase-like"/>
</dbReference>
<organism evidence="7 8">
    <name type="scientific">Rathayibacter tanaceti</name>
    <dbReference type="NCBI Taxonomy" id="1671680"/>
    <lineage>
        <taxon>Bacteria</taxon>
        <taxon>Bacillati</taxon>
        <taxon>Actinomycetota</taxon>
        <taxon>Actinomycetes</taxon>
        <taxon>Micrococcales</taxon>
        <taxon>Microbacteriaceae</taxon>
        <taxon>Rathayibacter</taxon>
    </lineage>
</organism>
<evidence type="ECO:0000256" key="1">
    <source>
        <dbReference type="ARBA" id="ARBA00012266"/>
    </source>
</evidence>
<name>A0A162GJ51_9MICO</name>
<protein>
    <recommendedName>
        <fullName evidence="1">anthranilate synthase</fullName>
        <ecNumber evidence="1">4.1.3.27</ecNumber>
    </recommendedName>
</protein>
<evidence type="ECO:0000256" key="3">
    <source>
        <dbReference type="ARBA" id="ARBA00023239"/>
    </source>
</evidence>
<evidence type="ECO:0000259" key="5">
    <source>
        <dbReference type="Pfam" id="PF00117"/>
    </source>
</evidence>